<accession>A0A1I5L7M6</accession>
<dbReference type="RefSeq" id="WP_074937864.1">
    <property type="nucleotide sequence ID" value="NZ_FOWP01000003.1"/>
</dbReference>
<feature type="chain" id="PRO_5010300574" description="Filamentous hemagglutinin" evidence="2">
    <location>
        <begin position="21"/>
        <end position="135"/>
    </location>
</feature>
<name>A0A1I5L7M6_9GAMM</name>
<gene>
    <name evidence="3" type="ORF">SAMN05216601_103391</name>
</gene>
<reference evidence="3 4" key="1">
    <citation type="submission" date="2016-10" db="EMBL/GenBank/DDBJ databases">
        <authorList>
            <person name="de Groot N.N."/>
        </authorList>
    </citation>
    <scope>NUCLEOTIDE SEQUENCE [LARGE SCALE GENOMIC DNA]</scope>
    <source>
        <strain evidence="3 4">CCUG 59231</strain>
    </source>
</reference>
<feature type="region of interest" description="Disordered" evidence="1">
    <location>
        <begin position="93"/>
        <end position="112"/>
    </location>
</feature>
<proteinExistence type="predicted"/>
<evidence type="ECO:0000313" key="3">
    <source>
        <dbReference type="EMBL" id="SFO93173.1"/>
    </source>
</evidence>
<evidence type="ECO:0008006" key="5">
    <source>
        <dbReference type="Google" id="ProtNLM"/>
    </source>
</evidence>
<evidence type="ECO:0000256" key="1">
    <source>
        <dbReference type="SAM" id="MobiDB-lite"/>
    </source>
</evidence>
<dbReference type="STRING" id="658457.SAMN05216601_103391"/>
<dbReference type="Proteomes" id="UP000182400">
    <property type="component" value="Unassembled WGS sequence"/>
</dbReference>
<sequence length="135" mass="13704">MKRDCCILVLVTMLVGVAQAGDGDVIISRDVQTRVATVNPIVPDPHPRVVNPGSIATGVTGELGDSDFAGVSSGLALPQRLLQGSLGTPIPTATHQGIPVLGSGHAGGARSNGIADQVNRSVQQGLRPLQSIGGR</sequence>
<dbReference type="EMBL" id="FOWP01000003">
    <property type="protein sequence ID" value="SFO93173.1"/>
    <property type="molecule type" value="Genomic_DNA"/>
</dbReference>
<organism evidence="3 4">
    <name type="scientific">Ectopseudomonas composti</name>
    <dbReference type="NCBI Taxonomy" id="658457"/>
    <lineage>
        <taxon>Bacteria</taxon>
        <taxon>Pseudomonadati</taxon>
        <taxon>Pseudomonadota</taxon>
        <taxon>Gammaproteobacteria</taxon>
        <taxon>Pseudomonadales</taxon>
        <taxon>Pseudomonadaceae</taxon>
        <taxon>Ectopseudomonas</taxon>
    </lineage>
</organism>
<keyword evidence="2" id="KW-0732">Signal</keyword>
<protein>
    <recommendedName>
        <fullName evidence="5">Filamentous hemagglutinin</fullName>
    </recommendedName>
</protein>
<feature type="signal peptide" evidence="2">
    <location>
        <begin position="1"/>
        <end position="20"/>
    </location>
</feature>
<dbReference type="AlphaFoldDB" id="A0A1I5L7M6"/>
<evidence type="ECO:0000313" key="4">
    <source>
        <dbReference type="Proteomes" id="UP000182400"/>
    </source>
</evidence>
<evidence type="ECO:0000256" key="2">
    <source>
        <dbReference type="SAM" id="SignalP"/>
    </source>
</evidence>